<dbReference type="GO" id="GO:0006412">
    <property type="term" value="P:translation"/>
    <property type="evidence" value="ECO:0007669"/>
    <property type="project" value="InterPro"/>
</dbReference>
<dbReference type="InterPro" id="IPR035980">
    <property type="entry name" value="Ribosomal_bS6_sf"/>
</dbReference>
<dbReference type="Gene3D" id="3.30.70.60">
    <property type="match status" value="1"/>
</dbReference>
<dbReference type="EMBL" id="VCGU01000008">
    <property type="protein sequence ID" value="TRY71794.1"/>
    <property type="molecule type" value="Genomic_DNA"/>
</dbReference>
<dbReference type="GO" id="GO:0003735">
    <property type="term" value="F:structural constituent of ribosome"/>
    <property type="evidence" value="ECO:0007669"/>
    <property type="project" value="InterPro"/>
</dbReference>
<dbReference type="GO" id="GO:0070181">
    <property type="term" value="F:small ribosomal subunit rRNA binding"/>
    <property type="evidence" value="ECO:0007669"/>
    <property type="project" value="TreeGrafter"/>
</dbReference>
<dbReference type="STRING" id="6832.A0A553P286"/>
<organism evidence="4 5">
    <name type="scientific">Tigriopus californicus</name>
    <name type="common">Marine copepod</name>
    <dbReference type="NCBI Taxonomy" id="6832"/>
    <lineage>
        <taxon>Eukaryota</taxon>
        <taxon>Metazoa</taxon>
        <taxon>Ecdysozoa</taxon>
        <taxon>Arthropoda</taxon>
        <taxon>Crustacea</taxon>
        <taxon>Multicrustacea</taxon>
        <taxon>Hexanauplia</taxon>
        <taxon>Copepoda</taxon>
        <taxon>Harpacticoida</taxon>
        <taxon>Harpacticidae</taxon>
        <taxon>Tigriopus</taxon>
    </lineage>
</organism>
<evidence type="ECO:0000313" key="5">
    <source>
        <dbReference type="Proteomes" id="UP000318571"/>
    </source>
</evidence>
<dbReference type="InterPro" id="IPR014717">
    <property type="entry name" value="Transl_elong_EF1B/ribsomal_bS6"/>
</dbReference>
<evidence type="ECO:0000256" key="1">
    <source>
        <dbReference type="ARBA" id="ARBA00009512"/>
    </source>
</evidence>
<dbReference type="GO" id="GO:0005763">
    <property type="term" value="C:mitochondrial small ribosomal subunit"/>
    <property type="evidence" value="ECO:0007669"/>
    <property type="project" value="TreeGrafter"/>
</dbReference>
<dbReference type="PANTHER" id="PTHR21011:SF1">
    <property type="entry name" value="SMALL RIBOSOMAL SUBUNIT PROTEIN BS6M"/>
    <property type="match status" value="1"/>
</dbReference>
<evidence type="ECO:0000256" key="2">
    <source>
        <dbReference type="ARBA" id="ARBA00035170"/>
    </source>
</evidence>
<dbReference type="OrthoDB" id="268530at2759"/>
<accession>A0A553P286</accession>
<name>A0A553P286_TIGCA</name>
<gene>
    <name evidence="4" type="ORF">TCAL_01053</name>
</gene>
<dbReference type="Proteomes" id="UP000318571">
    <property type="component" value="Chromosome 7"/>
</dbReference>
<sequence>MPGFELNLIVKTLAQPALKDCLKSLTTHILDRGGIVRQIEFLGHRQCPKKLFSNGDLFSHANYFILNCDIQEKFVFELADEFARNQNVLRKSFIEIRPREPVECTLQEELQIPSHRPSVQKMIYQGRQLPKFKQIWDSKTGLDFYPFHK</sequence>
<protein>
    <recommendedName>
        <fullName evidence="2">Small ribosomal subunit protein bS6m</fullName>
    </recommendedName>
    <alternativeName>
        <fullName evidence="3">28S ribosomal protein S6, mitochondrial</fullName>
    </alternativeName>
</protein>
<keyword evidence="5" id="KW-1185">Reference proteome</keyword>
<dbReference type="PANTHER" id="PTHR21011">
    <property type="entry name" value="MITOCHONDRIAL 28S RIBOSOMAL PROTEIN S6"/>
    <property type="match status" value="1"/>
</dbReference>
<comment type="similarity">
    <text evidence="1">Belongs to the bacterial ribosomal protein bS6 family.</text>
</comment>
<dbReference type="AlphaFoldDB" id="A0A553P286"/>
<dbReference type="Pfam" id="PF01250">
    <property type="entry name" value="Ribosomal_S6"/>
    <property type="match status" value="1"/>
</dbReference>
<reference evidence="4 5" key="1">
    <citation type="journal article" date="2018" name="Nat. Ecol. Evol.">
        <title>Genomic signatures of mitonuclear coevolution across populations of Tigriopus californicus.</title>
        <authorList>
            <person name="Barreto F.S."/>
            <person name="Watson E.T."/>
            <person name="Lima T.G."/>
            <person name="Willett C.S."/>
            <person name="Edmands S."/>
            <person name="Li W."/>
            <person name="Burton R.S."/>
        </authorList>
    </citation>
    <scope>NUCLEOTIDE SEQUENCE [LARGE SCALE GENOMIC DNA]</scope>
    <source>
        <strain evidence="4 5">San Diego</strain>
    </source>
</reference>
<dbReference type="SUPFAM" id="SSF54995">
    <property type="entry name" value="Ribosomal protein S6"/>
    <property type="match status" value="1"/>
</dbReference>
<dbReference type="InterPro" id="IPR000529">
    <property type="entry name" value="Ribosomal_bS6"/>
</dbReference>
<dbReference type="CDD" id="cd15465">
    <property type="entry name" value="bS6_mito"/>
    <property type="match status" value="1"/>
</dbReference>
<evidence type="ECO:0000313" key="4">
    <source>
        <dbReference type="EMBL" id="TRY71794.1"/>
    </source>
</evidence>
<dbReference type="OMA" id="ATHFTIT"/>
<evidence type="ECO:0000256" key="3">
    <source>
        <dbReference type="ARBA" id="ARBA00035365"/>
    </source>
</evidence>
<proteinExistence type="inferred from homology"/>
<comment type="caution">
    <text evidence="4">The sequence shown here is derived from an EMBL/GenBank/DDBJ whole genome shotgun (WGS) entry which is preliminary data.</text>
</comment>